<evidence type="ECO:0000259" key="19">
    <source>
        <dbReference type="Pfam" id="PF22666"/>
    </source>
</evidence>
<dbReference type="Pfam" id="PF22666">
    <property type="entry name" value="Glyco_hydro_2_N2"/>
    <property type="match status" value="1"/>
</dbReference>
<comment type="subcellular location">
    <subcellularLocation>
        <location evidence="2">Secreted</location>
    </subcellularLocation>
</comment>
<keyword evidence="8" id="KW-0964">Secreted</keyword>
<keyword evidence="14" id="KW-0624">Polysaccharide degradation</keyword>
<dbReference type="InterPro" id="IPR017853">
    <property type="entry name" value="GH"/>
</dbReference>
<keyword evidence="9" id="KW-0732">Signal</keyword>
<dbReference type="InterPro" id="IPR041625">
    <property type="entry name" value="Beta-mannosidase_Ig"/>
</dbReference>
<keyword evidence="10" id="KW-0378">Hydrolase</keyword>
<keyword evidence="21" id="KW-1185">Reference proteome</keyword>
<dbReference type="InterPro" id="IPR050887">
    <property type="entry name" value="Beta-mannosidase_GH2"/>
</dbReference>
<dbReference type="InterPro" id="IPR054593">
    <property type="entry name" value="Beta-mannosidase-like_N2"/>
</dbReference>
<evidence type="ECO:0000256" key="14">
    <source>
        <dbReference type="ARBA" id="ARBA00023326"/>
    </source>
</evidence>
<evidence type="ECO:0000259" key="17">
    <source>
        <dbReference type="Pfam" id="PF17753"/>
    </source>
</evidence>
<sequence length="944" mass="107197">MALQVPLVLGDRIVSPMSSPNILDLISSQWTLNNPAMDISIPASFPSYAHLDLYANQVIGNPEYGLNDFNLRWIWKQNWTYTTNIEDLQVTGATCKLESVWQVLTIDRSPGYDQTFLLFQGLDTFTTIELCGQHVSYTNNQFRQYYFDITDVLAQCKGPLTLRLNFGSAPQITEDIANEPGQTDWPSGVKGLFEIPHREFMRKEQNDFGWDWGPAFAPAGPWQPGFVVQLNREQQQVHPRNVLVDIYREGQRNNLIPDQSRPWVINASIDYIGGHIQNPSLSFVLRDAMNRTVADADFQNIISVPGIVTGLTTVSDDTVDLWWPVGMGPQTLYWLTVEVSDTNNSTIASVSRRVGFRTIVLNELPVTDEEISIGVAPGNHWHFEINGHPFFAKGSNFIPPDVFWPRVTPQRIRSLFDAVVSGNQNMLRVWSSGAYSPDFMYEAADEMGILLWSEFEFGDTLYPVDKDFLDNVYEEAVYQVRRVNHHPSLAYWAGGNELENLELPIAQEAAPSEFPRILAEYEKLFLSTLFPAVFENSRSISYAPSSTSNGFISLNFTDAPYMQQRYDNLEPGYIYGETDYYHYDSSVAFNNSVYSVGRFSNEFGYHSMPSLQTWQEYLPESDLFFNSTTIIYRNRHYPPGGLNTTNYQNTSKGMGELTVAAQRWYPTPIKTDPIANFSAWCWTTQVFQADYYGAQIQFYRRGSGLPQRTLGSLYWQLEDQWAAPTWAGIDRAGRWKILHYRAKDLYSNVIISPFWNATTRELELWVTSDLWGEIHGTVDAQWYNWEGEEVDVDGGLRGQEVKVGALNSTKVFATTLDYDASNLIMRANVTVVGKLPNSGVTTTFHHTNWFHAKPLSQTKLVDPGLTLAYDEEKNQFTVTANSGVSAWTWLDTPTGVVVAFDDNGFWLAKGRTKRLGFRVIQDDTGGDWINQVTIQSLWNNTIAD</sequence>
<evidence type="ECO:0000256" key="6">
    <source>
        <dbReference type="ARBA" id="ARBA00012754"/>
    </source>
</evidence>
<feature type="domain" description="Mannosidase Ig/CBM-like" evidence="18">
    <location>
        <begin position="761"/>
        <end position="836"/>
    </location>
</feature>
<dbReference type="SUPFAM" id="SSF49785">
    <property type="entry name" value="Galactose-binding domain-like"/>
    <property type="match status" value="1"/>
</dbReference>
<evidence type="ECO:0000256" key="7">
    <source>
        <dbReference type="ARBA" id="ARBA00021795"/>
    </source>
</evidence>
<dbReference type="Proteomes" id="UP001480595">
    <property type="component" value="Unassembled WGS sequence"/>
</dbReference>
<dbReference type="PANTHER" id="PTHR43730">
    <property type="entry name" value="BETA-MANNOSIDASE"/>
    <property type="match status" value="1"/>
</dbReference>
<feature type="domain" description="Beta-mannosidase Ig-fold" evidence="17">
    <location>
        <begin position="860"/>
        <end position="940"/>
    </location>
</feature>
<dbReference type="InterPro" id="IPR041447">
    <property type="entry name" value="Mannosidase_ig"/>
</dbReference>
<feature type="domain" description="Beta-mannosidase-like galactose-binding" evidence="19">
    <location>
        <begin position="30"/>
        <end position="223"/>
    </location>
</feature>
<evidence type="ECO:0000256" key="2">
    <source>
        <dbReference type="ARBA" id="ARBA00004613"/>
    </source>
</evidence>
<evidence type="ECO:0000256" key="9">
    <source>
        <dbReference type="ARBA" id="ARBA00022729"/>
    </source>
</evidence>
<evidence type="ECO:0000259" key="18">
    <source>
        <dbReference type="Pfam" id="PF17786"/>
    </source>
</evidence>
<dbReference type="Pfam" id="PF00703">
    <property type="entry name" value="Glyco_hydro_2"/>
    <property type="match status" value="1"/>
</dbReference>
<comment type="catalytic activity">
    <reaction evidence="1">
        <text>Hydrolysis of terminal, non-reducing beta-D-mannose residues in beta-D-mannosides.</text>
        <dbReference type="EC" id="3.2.1.25"/>
    </reaction>
</comment>
<dbReference type="PANTHER" id="PTHR43730:SF5">
    <property type="entry name" value="BETA-MANNOSIDASE A"/>
    <property type="match status" value="1"/>
</dbReference>
<evidence type="ECO:0000256" key="12">
    <source>
        <dbReference type="ARBA" id="ARBA00023277"/>
    </source>
</evidence>
<keyword evidence="12" id="KW-0119">Carbohydrate metabolism</keyword>
<evidence type="ECO:0000256" key="11">
    <source>
        <dbReference type="ARBA" id="ARBA00023180"/>
    </source>
</evidence>
<dbReference type="Gene3D" id="2.60.120.260">
    <property type="entry name" value="Galactose-binding domain-like"/>
    <property type="match status" value="1"/>
</dbReference>
<organism evidence="20 21">
    <name type="scientific">Apiospora phragmitis</name>
    <dbReference type="NCBI Taxonomy" id="2905665"/>
    <lineage>
        <taxon>Eukaryota</taxon>
        <taxon>Fungi</taxon>
        <taxon>Dikarya</taxon>
        <taxon>Ascomycota</taxon>
        <taxon>Pezizomycotina</taxon>
        <taxon>Sordariomycetes</taxon>
        <taxon>Xylariomycetidae</taxon>
        <taxon>Amphisphaeriales</taxon>
        <taxon>Apiosporaceae</taxon>
        <taxon>Apiospora</taxon>
    </lineage>
</organism>
<evidence type="ECO:0000256" key="1">
    <source>
        <dbReference type="ARBA" id="ARBA00000829"/>
    </source>
</evidence>
<dbReference type="SUPFAM" id="SSF51445">
    <property type="entry name" value="(Trans)glycosidases"/>
    <property type="match status" value="1"/>
</dbReference>
<dbReference type="InterPro" id="IPR006102">
    <property type="entry name" value="Ig-like_GH2"/>
</dbReference>
<evidence type="ECO:0000313" key="20">
    <source>
        <dbReference type="EMBL" id="KAK8079031.1"/>
    </source>
</evidence>
<dbReference type="RefSeq" id="XP_066720102.1">
    <property type="nucleotide sequence ID" value="XM_066854247.1"/>
</dbReference>
<dbReference type="Gene3D" id="3.20.20.80">
    <property type="entry name" value="Glycosidases"/>
    <property type="match status" value="1"/>
</dbReference>
<evidence type="ECO:0000256" key="15">
    <source>
        <dbReference type="ARBA" id="ARBA00031061"/>
    </source>
</evidence>
<evidence type="ECO:0000256" key="5">
    <source>
        <dbReference type="ARBA" id="ARBA00011738"/>
    </source>
</evidence>
<dbReference type="GeneID" id="92087310"/>
<comment type="caution">
    <text evidence="20">The sequence shown here is derived from an EMBL/GenBank/DDBJ whole genome shotgun (WGS) entry which is preliminary data.</text>
</comment>
<evidence type="ECO:0000256" key="10">
    <source>
        <dbReference type="ARBA" id="ARBA00022801"/>
    </source>
</evidence>
<proteinExistence type="inferred from homology"/>
<dbReference type="InterPro" id="IPR013783">
    <property type="entry name" value="Ig-like_fold"/>
</dbReference>
<feature type="domain" description="Glycoside hydrolase family 2 immunoglobulin-like beta-sandwich" evidence="16">
    <location>
        <begin position="279"/>
        <end position="357"/>
    </location>
</feature>
<evidence type="ECO:0000313" key="21">
    <source>
        <dbReference type="Proteomes" id="UP001480595"/>
    </source>
</evidence>
<evidence type="ECO:0000256" key="13">
    <source>
        <dbReference type="ARBA" id="ARBA00023295"/>
    </source>
</evidence>
<keyword evidence="11" id="KW-0325">Glycoprotein</keyword>
<keyword evidence="13" id="KW-0326">Glycosidase</keyword>
<gene>
    <name evidence="20" type="ORF">PG994_002838</name>
</gene>
<comment type="similarity">
    <text evidence="4">Belongs to the glycosyl hydrolase 2 family. Beta-mannosidase A subfamily.</text>
</comment>
<accession>A0ABR1W6A9</accession>
<evidence type="ECO:0000256" key="3">
    <source>
        <dbReference type="ARBA" id="ARBA00004740"/>
    </source>
</evidence>
<dbReference type="InterPro" id="IPR008979">
    <property type="entry name" value="Galactose-bd-like_sf"/>
</dbReference>
<name>A0ABR1W6A9_9PEZI</name>
<dbReference type="EMBL" id="JAQQWL010000003">
    <property type="protein sequence ID" value="KAK8079031.1"/>
    <property type="molecule type" value="Genomic_DNA"/>
</dbReference>
<dbReference type="Gene3D" id="2.60.40.10">
    <property type="entry name" value="Immunoglobulins"/>
    <property type="match status" value="3"/>
</dbReference>
<dbReference type="Pfam" id="PF17753">
    <property type="entry name" value="Ig_mannosidase"/>
    <property type="match status" value="1"/>
</dbReference>
<comment type="subunit">
    <text evidence="5">Homodimer.</text>
</comment>
<evidence type="ECO:0000256" key="8">
    <source>
        <dbReference type="ARBA" id="ARBA00022525"/>
    </source>
</evidence>
<reference evidence="20 21" key="1">
    <citation type="submission" date="2023-01" db="EMBL/GenBank/DDBJ databases">
        <title>Analysis of 21 Apiospora genomes using comparative genomics revels a genus with tremendous synthesis potential of carbohydrate active enzymes and secondary metabolites.</title>
        <authorList>
            <person name="Sorensen T."/>
        </authorList>
    </citation>
    <scope>NUCLEOTIDE SEQUENCE [LARGE SCALE GENOMIC DNA]</scope>
    <source>
        <strain evidence="20 21">CBS 135458</strain>
    </source>
</reference>
<protein>
    <recommendedName>
        <fullName evidence="7">Beta-mannosidase A</fullName>
        <ecNumber evidence="6">3.2.1.25</ecNumber>
    </recommendedName>
    <alternativeName>
        <fullName evidence="15">Mannanase A</fullName>
    </alternativeName>
</protein>
<dbReference type="EC" id="3.2.1.25" evidence="6"/>
<dbReference type="SUPFAM" id="SSF49303">
    <property type="entry name" value="beta-Galactosidase/glucuronidase domain"/>
    <property type="match status" value="1"/>
</dbReference>
<dbReference type="Pfam" id="PF17786">
    <property type="entry name" value="Mannosidase_ig"/>
    <property type="match status" value="1"/>
</dbReference>
<dbReference type="InterPro" id="IPR036156">
    <property type="entry name" value="Beta-gal/glucu_dom_sf"/>
</dbReference>
<comment type="pathway">
    <text evidence="3">Glycan metabolism; N-glycan degradation.</text>
</comment>
<evidence type="ECO:0000259" key="16">
    <source>
        <dbReference type="Pfam" id="PF00703"/>
    </source>
</evidence>
<evidence type="ECO:0000256" key="4">
    <source>
        <dbReference type="ARBA" id="ARBA00007483"/>
    </source>
</evidence>